<dbReference type="VEuPathDB" id="CryptoDB:Cvel_12328"/>
<protein>
    <recommendedName>
        <fullName evidence="4">Gamma-glutamylcyclotransferase AIG2-like domain-containing protein</fullName>
    </recommendedName>
</protein>
<dbReference type="AlphaFoldDB" id="A0A0G4IA15"/>
<evidence type="ECO:0000259" key="4">
    <source>
        <dbReference type="Pfam" id="PF06094"/>
    </source>
</evidence>
<dbReference type="InterPro" id="IPR039126">
    <property type="entry name" value="GGACT"/>
</dbReference>
<dbReference type="CDD" id="cd06661">
    <property type="entry name" value="GGCT_like"/>
    <property type="match status" value="1"/>
</dbReference>
<dbReference type="InterPro" id="IPR013024">
    <property type="entry name" value="GGCT-like"/>
</dbReference>
<name>A0A0G4IA15_9ALVE</name>
<reference evidence="5" key="1">
    <citation type="submission" date="2014-11" db="EMBL/GenBank/DDBJ databases">
        <authorList>
            <person name="Otto D Thomas"/>
            <person name="Naeem Raeece"/>
        </authorList>
    </citation>
    <scope>NUCLEOTIDE SEQUENCE</scope>
</reference>
<feature type="domain" description="Gamma-glutamylcyclotransferase AIG2-like" evidence="4">
    <location>
        <begin position="13"/>
        <end position="124"/>
    </location>
</feature>
<evidence type="ECO:0000313" key="5">
    <source>
        <dbReference type="EMBL" id="CEM53882.1"/>
    </source>
</evidence>
<dbReference type="Pfam" id="PF06094">
    <property type="entry name" value="GGACT"/>
    <property type="match status" value="1"/>
</dbReference>
<dbReference type="PANTHER" id="PTHR12510:SF4">
    <property type="entry name" value="GAMMA-GLUTAMYLAMINECYCLOTRANSFERASE"/>
    <property type="match status" value="1"/>
</dbReference>
<dbReference type="GO" id="GO:0061929">
    <property type="term" value="F:gamma-glutamylaminecyclotransferase activity"/>
    <property type="evidence" value="ECO:0007669"/>
    <property type="project" value="InterPro"/>
</dbReference>
<evidence type="ECO:0000256" key="1">
    <source>
        <dbReference type="ARBA" id="ARBA00008861"/>
    </source>
</evidence>
<evidence type="ECO:0000256" key="2">
    <source>
        <dbReference type="PIRSR" id="PIRSR639126-1"/>
    </source>
</evidence>
<dbReference type="SUPFAM" id="SSF110857">
    <property type="entry name" value="Gamma-glutamyl cyclotransferase-like"/>
    <property type="match status" value="1"/>
</dbReference>
<feature type="region of interest" description="Disordered" evidence="3">
    <location>
        <begin position="406"/>
        <end position="449"/>
    </location>
</feature>
<organism evidence="5">
    <name type="scientific">Chromera velia CCMP2878</name>
    <dbReference type="NCBI Taxonomy" id="1169474"/>
    <lineage>
        <taxon>Eukaryota</taxon>
        <taxon>Sar</taxon>
        <taxon>Alveolata</taxon>
        <taxon>Colpodellida</taxon>
        <taxon>Chromeraceae</taxon>
        <taxon>Chromera</taxon>
    </lineage>
</organism>
<dbReference type="EMBL" id="CDMZ01005735">
    <property type="protein sequence ID" value="CEM53882.1"/>
    <property type="molecule type" value="Genomic_DNA"/>
</dbReference>
<sequence>MTSEDSSSSPHLVFSYGTLKRGFRNHYNMERDGIRYKRRCHTLEKFPMYCDHENRNRPCLANFPGHGYRVFGELFEVSAQALDYLDEFERVPSHYTRKLCEVKGEDGRIYQAHVYFNNTEERRRSELLVEKKFTMIPNYTMEWHRLYVPRSGNTKACVGEGKDQQKQNSSSSFSSWGMTENLHATLEALDLESLRMSRTTPIGGFSGGVVFDFDSSGRRLEFSVCYCGHCCSAFCSSLVDALTLPVLFHAHATGEGETGECVGEKEDGGEEESLSLRMKQHRKSKRALVSCCNGIGGSSKAPSACQPSTPVNGMVSVRSERTFPRSEISSAQLGLDQLSSVSTTTAALTPCRLKSTDTEANKGLVSLADGFCTAMVETERDTSGVTLFSSIASPPSLLFEESMGMKMQNGGEEEEEEEMETESMSGSRSPEKERERERCLISRSDSFHL</sequence>
<proteinExistence type="inferred from homology"/>
<dbReference type="GO" id="GO:0005829">
    <property type="term" value="C:cytosol"/>
    <property type="evidence" value="ECO:0007669"/>
    <property type="project" value="TreeGrafter"/>
</dbReference>
<comment type="similarity">
    <text evidence="1">Belongs to the gamma-glutamylcyclotransferase family.</text>
</comment>
<accession>A0A0G4IA15</accession>
<feature type="active site" description="Proton acceptor" evidence="2">
    <location>
        <position position="89"/>
    </location>
</feature>
<dbReference type="InterPro" id="IPR009288">
    <property type="entry name" value="AIG2-like_dom"/>
</dbReference>
<dbReference type="InterPro" id="IPR036568">
    <property type="entry name" value="GGCT-like_sf"/>
</dbReference>
<gene>
    <name evidence="5" type="ORF">Cvel_12328</name>
</gene>
<feature type="compositionally biased region" description="Basic and acidic residues" evidence="3">
    <location>
        <begin position="429"/>
        <end position="449"/>
    </location>
</feature>
<feature type="compositionally biased region" description="Acidic residues" evidence="3">
    <location>
        <begin position="411"/>
        <end position="421"/>
    </location>
</feature>
<dbReference type="Gene3D" id="3.10.490.10">
    <property type="entry name" value="Gamma-glutamyl cyclotransferase-like"/>
    <property type="match status" value="1"/>
</dbReference>
<evidence type="ECO:0000256" key="3">
    <source>
        <dbReference type="SAM" id="MobiDB-lite"/>
    </source>
</evidence>
<dbReference type="PANTHER" id="PTHR12510">
    <property type="entry name" value="TROPONIN C-AKIN-1 PROTEIN"/>
    <property type="match status" value="1"/>
</dbReference>